<keyword evidence="9" id="KW-1185">Reference proteome</keyword>
<dbReference type="SUPFAM" id="SSF56281">
    <property type="entry name" value="Metallo-hydrolase/oxidoreductase"/>
    <property type="match status" value="1"/>
</dbReference>
<dbReference type="InterPro" id="IPR036866">
    <property type="entry name" value="RibonucZ/Hydroxyglut_hydro"/>
</dbReference>
<evidence type="ECO:0000259" key="5">
    <source>
        <dbReference type="SMART" id="SM00849"/>
    </source>
</evidence>
<protein>
    <recommendedName>
        <fullName evidence="5">Metallo-beta-lactamase domain-containing protein</fullName>
    </recommendedName>
</protein>
<evidence type="ECO:0000256" key="1">
    <source>
        <dbReference type="ARBA" id="ARBA00007749"/>
    </source>
</evidence>
<evidence type="ECO:0000256" key="4">
    <source>
        <dbReference type="ARBA" id="ARBA00022833"/>
    </source>
</evidence>
<dbReference type="PANTHER" id="PTHR42978:SF5">
    <property type="entry name" value="METALLO-BETA-LACTAMASE DOMAIN-CONTAINING PROTEIN"/>
    <property type="match status" value="1"/>
</dbReference>
<dbReference type="OrthoDB" id="10250730at2759"/>
<dbReference type="EMBL" id="CP134185">
    <property type="protein sequence ID" value="WPA98639.1"/>
    <property type="molecule type" value="Genomic_DNA"/>
</dbReference>
<comment type="similarity">
    <text evidence="1">Belongs to the metallo-beta-lactamase superfamily.</text>
</comment>
<dbReference type="SMART" id="SM00849">
    <property type="entry name" value="Lactamase_B"/>
    <property type="match status" value="1"/>
</dbReference>
<dbReference type="CDD" id="cd07730">
    <property type="entry name" value="metallo-hydrolase-like_MBL-fold"/>
    <property type="match status" value="1"/>
</dbReference>
<organism evidence="6 8">
    <name type="scientific">Cercospora beticola</name>
    <name type="common">Sugarbeet leaf spot fungus</name>
    <dbReference type="NCBI Taxonomy" id="122368"/>
    <lineage>
        <taxon>Eukaryota</taxon>
        <taxon>Fungi</taxon>
        <taxon>Dikarya</taxon>
        <taxon>Ascomycota</taxon>
        <taxon>Pezizomycotina</taxon>
        <taxon>Dothideomycetes</taxon>
        <taxon>Dothideomycetidae</taxon>
        <taxon>Mycosphaerellales</taxon>
        <taxon>Mycosphaerellaceae</taxon>
        <taxon>Cercospora</taxon>
    </lineage>
</organism>
<evidence type="ECO:0000256" key="3">
    <source>
        <dbReference type="ARBA" id="ARBA00022801"/>
    </source>
</evidence>
<name>A0A2G5HX87_CERBT</name>
<sequence>MADEFLTAPKPPPDLKIPSSTKTVKVSCIDSTSRFRLGKSSFLQPDYTGQPNLCGPSFSFLIEHPSSKPILFDLGIRKDWEKLPSYEKFVRLKWYINVEKDVATILRDHDVDVDGGAIESIIWSHHHWDHVGDASTFPGSTELVVGPGFKDAHLPGYPKNEQSTLLDSDFDGRNVRELNFESESKGLKIGRFNAYDYFGDGSFYLLDTPGHSVGHICGLARTSSNQDSFIFMGGDAAHHGGEFRPTEYLPLPKEVKPSPLKRQQPVCPGHLLMDVHPHKQANTPFYYVTESFAHDKKVADWTIDGLGEFDAHENVLMLMAHDDAVVDPAEIDFYPKPLNSWFEKGTKQKIKWLFLGDFEHALEAKEKGQEPFKWGKYP</sequence>
<evidence type="ECO:0000313" key="6">
    <source>
        <dbReference type="EMBL" id="PIA97156.1"/>
    </source>
</evidence>
<dbReference type="EMBL" id="LKMD01000102">
    <property type="protein sequence ID" value="PIA97156.1"/>
    <property type="molecule type" value="Genomic_DNA"/>
</dbReference>
<feature type="domain" description="Metallo-beta-lactamase" evidence="5">
    <location>
        <begin position="56"/>
        <end position="270"/>
    </location>
</feature>
<dbReference type="GO" id="GO:0016787">
    <property type="term" value="F:hydrolase activity"/>
    <property type="evidence" value="ECO:0007669"/>
    <property type="project" value="UniProtKB-KW"/>
</dbReference>
<dbReference type="Proteomes" id="UP001302367">
    <property type="component" value="Chromosome 2"/>
</dbReference>
<dbReference type="GO" id="GO:0046872">
    <property type="term" value="F:metal ion binding"/>
    <property type="evidence" value="ECO:0007669"/>
    <property type="project" value="UniProtKB-KW"/>
</dbReference>
<dbReference type="InterPro" id="IPR051013">
    <property type="entry name" value="MBL_superfamily_lactonases"/>
</dbReference>
<reference evidence="7 9" key="2">
    <citation type="submission" date="2023-09" db="EMBL/GenBank/DDBJ databases">
        <title>Complete-Gapless Cercospora beticola genome.</title>
        <authorList>
            <person name="Wyatt N.A."/>
            <person name="Spanner R.E."/>
            <person name="Bolton M.D."/>
        </authorList>
    </citation>
    <scope>NUCLEOTIDE SEQUENCE [LARGE SCALE GENOMIC DNA]</scope>
    <source>
        <strain evidence="7">Cb09-40</strain>
    </source>
</reference>
<keyword evidence="3" id="KW-0378">Hydrolase</keyword>
<evidence type="ECO:0000256" key="2">
    <source>
        <dbReference type="ARBA" id="ARBA00022723"/>
    </source>
</evidence>
<dbReference type="InterPro" id="IPR001279">
    <property type="entry name" value="Metallo-B-lactamas"/>
</dbReference>
<dbReference type="PANTHER" id="PTHR42978">
    <property type="entry name" value="QUORUM-QUENCHING LACTONASE YTNP-RELATED-RELATED"/>
    <property type="match status" value="1"/>
</dbReference>
<dbReference type="AlphaFoldDB" id="A0A2G5HX87"/>
<evidence type="ECO:0000313" key="9">
    <source>
        <dbReference type="Proteomes" id="UP001302367"/>
    </source>
</evidence>
<dbReference type="Pfam" id="PF00753">
    <property type="entry name" value="Lactamase_B"/>
    <property type="match status" value="1"/>
</dbReference>
<keyword evidence="4" id="KW-0862">Zinc</keyword>
<reference evidence="6 8" key="1">
    <citation type="submission" date="2015-10" db="EMBL/GenBank/DDBJ databases">
        <title>The cercosporin biosynthetic gene cluster was horizontally transferred to several fungal lineages and shown to be expanded in Cercospora beticola based on microsynteny with recipient genomes.</title>
        <authorList>
            <person name="De Jonge R."/>
            <person name="Ebert M.K."/>
            <person name="Suttle J.C."/>
            <person name="Jurick Ii W.M."/>
            <person name="Secor G.A."/>
            <person name="Thomma B.P."/>
            <person name="Van De Peer Y."/>
            <person name="Bolton M.D."/>
        </authorList>
    </citation>
    <scope>NUCLEOTIDE SEQUENCE [LARGE SCALE GENOMIC DNA]</scope>
    <source>
        <strain evidence="6 8">09-40</strain>
    </source>
</reference>
<keyword evidence="2" id="KW-0479">Metal-binding</keyword>
<dbReference type="Gene3D" id="3.60.15.10">
    <property type="entry name" value="Ribonuclease Z/Hydroxyacylglutathione hydrolase-like"/>
    <property type="match status" value="1"/>
</dbReference>
<dbReference type="Proteomes" id="UP000230605">
    <property type="component" value="Chromosome 2"/>
</dbReference>
<gene>
    <name evidence="6" type="ORF">CB0940_06027</name>
    <name evidence="7" type="ORF">RHO25_003252</name>
</gene>
<evidence type="ECO:0000313" key="7">
    <source>
        <dbReference type="EMBL" id="WPA98639.1"/>
    </source>
</evidence>
<accession>A0A2G5HX87</accession>
<proteinExistence type="inferred from homology"/>
<evidence type="ECO:0000313" key="8">
    <source>
        <dbReference type="Proteomes" id="UP000230605"/>
    </source>
</evidence>